<gene>
    <name evidence="1" type="ORF">EBB45_04685</name>
</gene>
<sequence>MDITFSSEDRKEVLKLPIVPPDLQWDRPNNNVTLETINGEIRLIGKKKLMSLSISSFFPNKEYNFARSNVRGRYAVGFFAKWKNSGKPIRMAITNDNRETLLSILVSIDNFNHGFDRAGDTTYTLDLTEYIKLKV</sequence>
<accession>A0A3N9UIT9</accession>
<evidence type="ECO:0000313" key="2">
    <source>
        <dbReference type="Proteomes" id="UP000274033"/>
    </source>
</evidence>
<organism evidence="1 2">
    <name type="scientific">Lysinibacillus composti</name>
    <dbReference type="NCBI Taxonomy" id="720633"/>
    <lineage>
        <taxon>Bacteria</taxon>
        <taxon>Bacillati</taxon>
        <taxon>Bacillota</taxon>
        <taxon>Bacilli</taxon>
        <taxon>Bacillales</taxon>
        <taxon>Bacillaceae</taxon>
        <taxon>Lysinibacillus</taxon>
    </lineage>
</organism>
<dbReference type="EMBL" id="RRCT01000002">
    <property type="protein sequence ID" value="RQW75917.1"/>
    <property type="molecule type" value="Genomic_DNA"/>
</dbReference>
<dbReference type="AlphaFoldDB" id="A0A3N9UIT9"/>
<dbReference type="Proteomes" id="UP000274033">
    <property type="component" value="Unassembled WGS sequence"/>
</dbReference>
<reference evidence="1 2" key="1">
    <citation type="journal article" date="2013" name="J. Microbiol.">
        <title>Lysinibacillus chungkukjangi sp. nov., isolated from Chungkukjang, Korean fermented soybean food.</title>
        <authorList>
            <person name="Kim S.J."/>
            <person name="Jang Y.H."/>
            <person name="Hamada M."/>
            <person name="Ahn J.H."/>
            <person name="Weon H.Y."/>
            <person name="Suzuki K."/>
            <person name="Whang K.S."/>
            <person name="Kwon S.W."/>
        </authorList>
    </citation>
    <scope>NUCLEOTIDE SEQUENCE [LARGE SCALE GENOMIC DNA]</scope>
    <source>
        <strain evidence="1 2">MCCC 1A12701</strain>
    </source>
</reference>
<dbReference type="RefSeq" id="WP_124763138.1">
    <property type="nucleotide sequence ID" value="NZ_JAFBDY010000002.1"/>
</dbReference>
<evidence type="ECO:0000313" key="1">
    <source>
        <dbReference type="EMBL" id="RQW75917.1"/>
    </source>
</evidence>
<protein>
    <submittedName>
        <fullName evidence="1">Phage portal protein</fullName>
    </submittedName>
</protein>
<keyword evidence="2" id="KW-1185">Reference proteome</keyword>
<proteinExistence type="predicted"/>
<name>A0A3N9UIT9_9BACI</name>
<dbReference type="OrthoDB" id="9800780at2"/>
<comment type="caution">
    <text evidence="1">The sequence shown here is derived from an EMBL/GenBank/DDBJ whole genome shotgun (WGS) entry which is preliminary data.</text>
</comment>